<dbReference type="PANTHER" id="PTHR32089:SF112">
    <property type="entry name" value="LYSOZYME-LIKE PROTEIN-RELATED"/>
    <property type="match status" value="1"/>
</dbReference>
<sequence>MYTNQDGAQEKSQSGNQKELLQAFMKVAPFFNSLIQEDITIGIYDTEKLLINIPARTFSLNVKPGDPLQEGDIITEAIRHKREMTAQVPKELFGFPLVAKAIPLYDNTGRVIGGVGVGASMEKVNTLYEVVENLSAIVEQTAATMQSMAESITDLTVNMSEISSQAKEVGKSVEEIEKIAGTVRKIADQSNVLGLNASIEAARAGEHGRGFSVVANEVRKMATNSRENVVRINEATDLIRSLISKLEESLERVNGTTTTQAAATEQISATMQEVSDNTNKVAQMAESLLKGSN</sequence>
<dbReference type="InterPro" id="IPR004089">
    <property type="entry name" value="MCPsignal_dom"/>
</dbReference>
<dbReference type="InterPro" id="IPR029151">
    <property type="entry name" value="Sensor-like_sf"/>
</dbReference>
<evidence type="ECO:0000313" key="4">
    <source>
        <dbReference type="EMBL" id="SDK16278.1"/>
    </source>
</evidence>
<proteinExistence type="predicted"/>
<evidence type="ECO:0000256" key="2">
    <source>
        <dbReference type="PROSITE-ProRule" id="PRU00284"/>
    </source>
</evidence>
<dbReference type="PROSITE" id="PS50111">
    <property type="entry name" value="CHEMOTAXIS_TRANSDUC_2"/>
    <property type="match status" value="1"/>
</dbReference>
<name>A0A1G8ZMK1_ANEMI</name>
<dbReference type="Proteomes" id="UP000182836">
    <property type="component" value="Unassembled WGS sequence"/>
</dbReference>
<dbReference type="Gene3D" id="1.10.287.950">
    <property type="entry name" value="Methyl-accepting chemotaxis protein"/>
    <property type="match status" value="1"/>
</dbReference>
<organism evidence="4 5">
    <name type="scientific">Aneurinibacillus migulanus</name>
    <name type="common">Bacillus migulanus</name>
    <dbReference type="NCBI Taxonomy" id="47500"/>
    <lineage>
        <taxon>Bacteria</taxon>
        <taxon>Bacillati</taxon>
        <taxon>Bacillota</taxon>
        <taxon>Bacilli</taxon>
        <taxon>Bacillales</taxon>
        <taxon>Paenibacillaceae</taxon>
        <taxon>Aneurinibacillus group</taxon>
        <taxon>Aneurinibacillus</taxon>
    </lineage>
</organism>
<evidence type="ECO:0000256" key="1">
    <source>
        <dbReference type="ARBA" id="ARBA00023224"/>
    </source>
</evidence>
<feature type="domain" description="Methyl-accepting transducer" evidence="3">
    <location>
        <begin position="119"/>
        <end position="293"/>
    </location>
</feature>
<dbReference type="Pfam" id="PF00015">
    <property type="entry name" value="MCPsignal"/>
    <property type="match status" value="1"/>
</dbReference>
<dbReference type="AlphaFoldDB" id="A0A1G8ZMK1"/>
<accession>A0A1G8ZMK1</accession>
<dbReference type="GO" id="GO:0007165">
    <property type="term" value="P:signal transduction"/>
    <property type="evidence" value="ECO:0007669"/>
    <property type="project" value="UniProtKB-KW"/>
</dbReference>
<dbReference type="SMART" id="SM00283">
    <property type="entry name" value="MA"/>
    <property type="match status" value="1"/>
</dbReference>
<evidence type="ECO:0000259" key="3">
    <source>
        <dbReference type="PROSITE" id="PS50111"/>
    </source>
</evidence>
<gene>
    <name evidence="4" type="ORF">SAMN04487909_14163</name>
</gene>
<reference evidence="4 5" key="1">
    <citation type="submission" date="2016-10" db="EMBL/GenBank/DDBJ databases">
        <authorList>
            <person name="de Groot N.N."/>
        </authorList>
    </citation>
    <scope>NUCLEOTIDE SEQUENCE [LARGE SCALE GENOMIC DNA]</scope>
    <source>
        <strain evidence="4 5">DSM 2895</strain>
    </source>
</reference>
<dbReference type="SUPFAM" id="SSF103190">
    <property type="entry name" value="Sensory domain-like"/>
    <property type="match status" value="1"/>
</dbReference>
<keyword evidence="1 2" id="KW-0807">Transducer</keyword>
<evidence type="ECO:0000313" key="5">
    <source>
        <dbReference type="Proteomes" id="UP000182836"/>
    </source>
</evidence>
<dbReference type="GO" id="GO:0016020">
    <property type="term" value="C:membrane"/>
    <property type="evidence" value="ECO:0007669"/>
    <property type="project" value="InterPro"/>
</dbReference>
<dbReference type="EMBL" id="FNED01000041">
    <property type="protein sequence ID" value="SDK16278.1"/>
    <property type="molecule type" value="Genomic_DNA"/>
</dbReference>
<protein>
    <submittedName>
        <fullName evidence="4">Methyl-accepting chemotaxis protein (MCP) signalling domain-containing protein</fullName>
    </submittedName>
</protein>
<dbReference type="SUPFAM" id="SSF58104">
    <property type="entry name" value="Methyl-accepting chemotaxis protein (MCP) signaling domain"/>
    <property type="match status" value="1"/>
</dbReference>
<dbReference type="PANTHER" id="PTHR32089">
    <property type="entry name" value="METHYL-ACCEPTING CHEMOTAXIS PROTEIN MCPB"/>
    <property type="match status" value="1"/>
</dbReference>